<dbReference type="PRINTS" id="PR00455">
    <property type="entry name" value="HTHTETR"/>
</dbReference>
<dbReference type="PANTHER" id="PTHR30055">
    <property type="entry name" value="HTH-TYPE TRANSCRIPTIONAL REGULATOR RUTR"/>
    <property type="match status" value="1"/>
</dbReference>
<dbReference type="EMBL" id="BMCU01000004">
    <property type="protein sequence ID" value="GGG19807.1"/>
    <property type="molecule type" value="Genomic_DNA"/>
</dbReference>
<protein>
    <submittedName>
        <fullName evidence="4">TetR family transcriptional regulator</fullName>
    </submittedName>
</protein>
<evidence type="ECO:0000313" key="5">
    <source>
        <dbReference type="Proteomes" id="UP000654257"/>
    </source>
</evidence>
<feature type="DNA-binding region" description="H-T-H motif" evidence="2">
    <location>
        <begin position="29"/>
        <end position="48"/>
    </location>
</feature>
<gene>
    <name evidence="4" type="ORF">GCM10007304_37150</name>
</gene>
<dbReference type="RefSeq" id="WP_188546383.1">
    <property type="nucleotide sequence ID" value="NZ_BMCU01000004.1"/>
</dbReference>
<dbReference type="InterPro" id="IPR001647">
    <property type="entry name" value="HTH_TetR"/>
</dbReference>
<evidence type="ECO:0000256" key="2">
    <source>
        <dbReference type="PROSITE-ProRule" id="PRU00335"/>
    </source>
</evidence>
<dbReference type="GO" id="GO:0003700">
    <property type="term" value="F:DNA-binding transcription factor activity"/>
    <property type="evidence" value="ECO:0007669"/>
    <property type="project" value="TreeGrafter"/>
</dbReference>
<reference evidence="4" key="2">
    <citation type="submission" date="2020-09" db="EMBL/GenBank/DDBJ databases">
        <authorList>
            <person name="Sun Q."/>
            <person name="Sedlacek I."/>
        </authorList>
    </citation>
    <scope>NUCLEOTIDE SEQUENCE</scope>
    <source>
        <strain evidence="4">CCM 7905</strain>
    </source>
</reference>
<dbReference type="Proteomes" id="UP000654257">
    <property type="component" value="Unassembled WGS sequence"/>
</dbReference>
<sequence>METRRADTRATIVEVAARLLSEGGSGAVTTRRVADEAGVQAPTIYRLFGDKDGLLDAVAEHVMATYVSAKAEIVEAASHDQVDPVEDLRRGWDAQIDFGVANPTLFTLLSNPDRRSRSVATQSGLDVLAARVRRVAAAGRLRVSEQRAVDMIHAAGTGTILSILSSPPDARDPELATQMLDAVLATVLTDGTVSTDTRHVSAAIALTAVASELPALSRAEQQLLAEWLSRVVDAS</sequence>
<proteinExistence type="predicted"/>
<name>A0A917G2H4_9NOCA</name>
<keyword evidence="1 2" id="KW-0238">DNA-binding</keyword>
<dbReference type="GO" id="GO:0000976">
    <property type="term" value="F:transcription cis-regulatory region binding"/>
    <property type="evidence" value="ECO:0007669"/>
    <property type="project" value="TreeGrafter"/>
</dbReference>
<feature type="domain" description="HTH tetR-type" evidence="3">
    <location>
        <begin position="6"/>
        <end position="66"/>
    </location>
</feature>
<dbReference type="PROSITE" id="PS50977">
    <property type="entry name" value="HTH_TETR_2"/>
    <property type="match status" value="1"/>
</dbReference>
<evidence type="ECO:0000256" key="1">
    <source>
        <dbReference type="ARBA" id="ARBA00023125"/>
    </source>
</evidence>
<dbReference type="Gene3D" id="1.10.357.10">
    <property type="entry name" value="Tetracycline Repressor, domain 2"/>
    <property type="match status" value="1"/>
</dbReference>
<dbReference type="Pfam" id="PF00440">
    <property type="entry name" value="TetR_N"/>
    <property type="match status" value="1"/>
</dbReference>
<dbReference type="AlphaFoldDB" id="A0A917G2H4"/>
<reference evidence="4" key="1">
    <citation type="journal article" date="2014" name="Int. J. Syst. Evol. Microbiol.">
        <title>Complete genome sequence of Corynebacterium casei LMG S-19264T (=DSM 44701T), isolated from a smear-ripened cheese.</title>
        <authorList>
            <consortium name="US DOE Joint Genome Institute (JGI-PGF)"/>
            <person name="Walter F."/>
            <person name="Albersmeier A."/>
            <person name="Kalinowski J."/>
            <person name="Ruckert C."/>
        </authorList>
    </citation>
    <scope>NUCLEOTIDE SEQUENCE</scope>
    <source>
        <strain evidence="4">CCM 7905</strain>
    </source>
</reference>
<dbReference type="InterPro" id="IPR050109">
    <property type="entry name" value="HTH-type_TetR-like_transc_reg"/>
</dbReference>
<accession>A0A917G2H4</accession>
<evidence type="ECO:0000313" key="4">
    <source>
        <dbReference type="EMBL" id="GGG19807.1"/>
    </source>
</evidence>
<evidence type="ECO:0000259" key="3">
    <source>
        <dbReference type="PROSITE" id="PS50977"/>
    </source>
</evidence>
<comment type="caution">
    <text evidence="4">The sequence shown here is derived from an EMBL/GenBank/DDBJ whole genome shotgun (WGS) entry which is preliminary data.</text>
</comment>
<dbReference type="PANTHER" id="PTHR30055:SF226">
    <property type="entry name" value="HTH-TYPE TRANSCRIPTIONAL REGULATOR PKSA"/>
    <property type="match status" value="1"/>
</dbReference>
<dbReference type="InterPro" id="IPR009057">
    <property type="entry name" value="Homeodomain-like_sf"/>
</dbReference>
<organism evidence="4 5">
    <name type="scientific">Rhodococcoides trifolii</name>
    <dbReference type="NCBI Taxonomy" id="908250"/>
    <lineage>
        <taxon>Bacteria</taxon>
        <taxon>Bacillati</taxon>
        <taxon>Actinomycetota</taxon>
        <taxon>Actinomycetes</taxon>
        <taxon>Mycobacteriales</taxon>
        <taxon>Nocardiaceae</taxon>
        <taxon>Rhodococcoides</taxon>
    </lineage>
</organism>
<dbReference type="SUPFAM" id="SSF46689">
    <property type="entry name" value="Homeodomain-like"/>
    <property type="match status" value="1"/>
</dbReference>
<keyword evidence="5" id="KW-1185">Reference proteome</keyword>